<dbReference type="Proteomes" id="UP000837803">
    <property type="component" value="Unassembled WGS sequence"/>
</dbReference>
<reference evidence="1" key="1">
    <citation type="submission" date="2021-12" db="EMBL/GenBank/DDBJ databases">
        <authorList>
            <person name="Rodrigo-Torres L."/>
            <person name="Arahal R. D."/>
            <person name="Lucena T."/>
        </authorList>
    </citation>
    <scope>NUCLEOTIDE SEQUENCE</scope>
    <source>
        <strain evidence="1">CECT 8419</strain>
    </source>
</reference>
<name>A0ABM9B007_9BACT</name>
<dbReference type="NCBIfam" id="NF046062">
    <property type="entry name" value="citrull_CtlX"/>
    <property type="match status" value="1"/>
</dbReference>
<dbReference type="SUPFAM" id="SSF55909">
    <property type="entry name" value="Pentein"/>
    <property type="match status" value="1"/>
</dbReference>
<evidence type="ECO:0000313" key="2">
    <source>
        <dbReference type="Proteomes" id="UP000837803"/>
    </source>
</evidence>
<gene>
    <name evidence="1" type="ORF">LEM8419_01389</name>
</gene>
<evidence type="ECO:0000313" key="1">
    <source>
        <dbReference type="EMBL" id="CAH1000240.1"/>
    </source>
</evidence>
<accession>A0ABM9B007</accession>
<dbReference type="PANTHER" id="PTHR43224:SF1">
    <property type="entry name" value="AMIDINOTRANSFERASE"/>
    <property type="match status" value="1"/>
</dbReference>
<keyword evidence="2" id="KW-1185">Reference proteome</keyword>
<proteinExistence type="predicted"/>
<dbReference type="Gene3D" id="3.75.10.10">
    <property type="entry name" value="L-arginine/glycine Amidinotransferase, Chain A"/>
    <property type="match status" value="1"/>
</dbReference>
<organism evidence="1 2">
    <name type="scientific">Neolewinella maritima</name>
    <dbReference type="NCBI Taxonomy" id="1383882"/>
    <lineage>
        <taxon>Bacteria</taxon>
        <taxon>Pseudomonadati</taxon>
        <taxon>Bacteroidota</taxon>
        <taxon>Saprospiria</taxon>
        <taxon>Saprospirales</taxon>
        <taxon>Lewinellaceae</taxon>
        <taxon>Neolewinella</taxon>
    </lineage>
</organism>
<dbReference type="EMBL" id="CAKLPZ010000001">
    <property type="protein sequence ID" value="CAH1000240.1"/>
    <property type="molecule type" value="Genomic_DNA"/>
</dbReference>
<sequence>MEKQTTHHLLMVRPANFARASETVADNSFQEVVANESFTAIGQRAVAEFDQFVVLLREAGVQVTVIEDTVSPVKPDAVFPNNWFSTHADGVLVTYPTFWPQRRMERRTDVIEQLGERCTISDHIDLSSWEAEERYLESTGCLLLDRTARIAYACISQRCSPEAVHAWCERMDYKPITFHGYDQRGAVIYHTNVMMALGTTHAVICLDAITDAGEKSKVTDSLALSGKRIVGLSQDQMDQFAGNMLEVETAQGPLWVMSTSAHAALDQAQLDALLEPPGTRILHSDLGTIERYGGGSARCMLGEIFLPMQH</sequence>
<evidence type="ECO:0008006" key="3">
    <source>
        <dbReference type="Google" id="ProtNLM"/>
    </source>
</evidence>
<dbReference type="PIRSF" id="PIRSF028188">
    <property type="entry name" value="Amdntrnsf_FN0238"/>
    <property type="match status" value="1"/>
</dbReference>
<dbReference type="InterPro" id="IPR014541">
    <property type="entry name" value="Amdntrnsf_FN0238"/>
</dbReference>
<comment type="caution">
    <text evidence="1">The sequence shown here is derived from an EMBL/GenBank/DDBJ whole genome shotgun (WGS) entry which is preliminary data.</text>
</comment>
<dbReference type="Pfam" id="PF19420">
    <property type="entry name" value="DDAH_eukar"/>
    <property type="match status" value="1"/>
</dbReference>
<dbReference type="RefSeq" id="WP_238750294.1">
    <property type="nucleotide sequence ID" value="NZ_CAKLPZ010000001.1"/>
</dbReference>
<dbReference type="PANTHER" id="PTHR43224">
    <property type="entry name" value="AMIDINOTRANSFERASE"/>
    <property type="match status" value="1"/>
</dbReference>
<protein>
    <recommendedName>
        <fullName evidence="3">Amidinotransferase</fullName>
    </recommendedName>
</protein>